<organism evidence="1 2">
    <name type="scientific">Tsuneonella aeria</name>
    <dbReference type="NCBI Taxonomy" id="1837929"/>
    <lineage>
        <taxon>Bacteria</taxon>
        <taxon>Pseudomonadati</taxon>
        <taxon>Pseudomonadota</taxon>
        <taxon>Alphaproteobacteria</taxon>
        <taxon>Sphingomonadales</taxon>
        <taxon>Erythrobacteraceae</taxon>
        <taxon>Tsuneonella</taxon>
    </lineage>
</organism>
<accession>A0A6I4TCJ3</accession>
<gene>
    <name evidence="1" type="ORF">GRI40_06055</name>
</gene>
<dbReference type="RefSeq" id="WP_160610511.1">
    <property type="nucleotide sequence ID" value="NZ_WTZA01000001.1"/>
</dbReference>
<dbReference type="Proteomes" id="UP000439522">
    <property type="component" value="Unassembled WGS sequence"/>
</dbReference>
<dbReference type="AlphaFoldDB" id="A0A6I4TCJ3"/>
<keyword evidence="2" id="KW-1185">Reference proteome</keyword>
<protein>
    <submittedName>
        <fullName evidence="1">Uncharacterized protein</fullName>
    </submittedName>
</protein>
<proteinExistence type="predicted"/>
<name>A0A6I4TCJ3_9SPHN</name>
<dbReference type="EMBL" id="WTZA01000001">
    <property type="protein sequence ID" value="MXO74783.1"/>
    <property type="molecule type" value="Genomic_DNA"/>
</dbReference>
<comment type="caution">
    <text evidence="1">The sequence shown here is derived from an EMBL/GenBank/DDBJ whole genome shotgun (WGS) entry which is preliminary data.</text>
</comment>
<dbReference type="OrthoDB" id="7204346at2"/>
<evidence type="ECO:0000313" key="2">
    <source>
        <dbReference type="Proteomes" id="UP000439522"/>
    </source>
</evidence>
<evidence type="ECO:0000313" key="1">
    <source>
        <dbReference type="EMBL" id="MXO74783.1"/>
    </source>
</evidence>
<sequence>MIILRTAGEVDTFLATPLGRETEGIIRPHLERLADYEFEDIAAIAICEGRETPASLGLDPYAFEFQDDHPVVGFREQVFVTDQSGCGWIILSRL</sequence>
<reference evidence="1 2" key="1">
    <citation type="submission" date="2019-12" db="EMBL/GenBank/DDBJ databases">
        <title>Genomic-based taxomic classification of the family Erythrobacteraceae.</title>
        <authorList>
            <person name="Xu L."/>
        </authorList>
    </citation>
    <scope>NUCLEOTIDE SEQUENCE [LARGE SCALE GENOMIC DNA]</scope>
    <source>
        <strain evidence="1 2">100921-2</strain>
    </source>
</reference>